<dbReference type="PANTHER" id="PTHR47331">
    <property type="entry name" value="PHD-TYPE DOMAIN-CONTAINING PROTEIN"/>
    <property type="match status" value="1"/>
</dbReference>
<accession>A0AAV8YWG2</accession>
<evidence type="ECO:0000313" key="3">
    <source>
        <dbReference type="Proteomes" id="UP001162162"/>
    </source>
</evidence>
<feature type="domain" description="DUF5641" evidence="1">
    <location>
        <begin position="72"/>
        <end position="121"/>
    </location>
</feature>
<dbReference type="InterPro" id="IPR040676">
    <property type="entry name" value="DUF5641"/>
</dbReference>
<sequence length="121" mass="13599">MEINSPEVLDGIKAVIPSSDVLQFGPEVNTKTLGLLWSCKSDNFFFRILIPADPAVVTKRVMLSNIARIFDPLQERVKWKQGQGSLCTGTMVLLKDDNQPPSRWRLGRVVEVHPGQDQIVR</sequence>
<proteinExistence type="predicted"/>
<evidence type="ECO:0000259" key="1">
    <source>
        <dbReference type="Pfam" id="PF18701"/>
    </source>
</evidence>
<evidence type="ECO:0000313" key="2">
    <source>
        <dbReference type="EMBL" id="KAJ8955916.1"/>
    </source>
</evidence>
<dbReference type="Pfam" id="PF18701">
    <property type="entry name" value="DUF5641"/>
    <property type="match status" value="1"/>
</dbReference>
<gene>
    <name evidence="2" type="ORF">NQ318_005464</name>
</gene>
<organism evidence="2 3">
    <name type="scientific">Aromia moschata</name>
    <dbReference type="NCBI Taxonomy" id="1265417"/>
    <lineage>
        <taxon>Eukaryota</taxon>
        <taxon>Metazoa</taxon>
        <taxon>Ecdysozoa</taxon>
        <taxon>Arthropoda</taxon>
        <taxon>Hexapoda</taxon>
        <taxon>Insecta</taxon>
        <taxon>Pterygota</taxon>
        <taxon>Neoptera</taxon>
        <taxon>Endopterygota</taxon>
        <taxon>Coleoptera</taxon>
        <taxon>Polyphaga</taxon>
        <taxon>Cucujiformia</taxon>
        <taxon>Chrysomeloidea</taxon>
        <taxon>Cerambycidae</taxon>
        <taxon>Cerambycinae</taxon>
        <taxon>Callichromatini</taxon>
        <taxon>Aromia</taxon>
    </lineage>
</organism>
<comment type="caution">
    <text evidence="2">The sequence shown here is derived from an EMBL/GenBank/DDBJ whole genome shotgun (WGS) entry which is preliminary data.</text>
</comment>
<name>A0AAV8YWG2_9CUCU</name>
<dbReference type="Proteomes" id="UP001162162">
    <property type="component" value="Unassembled WGS sequence"/>
</dbReference>
<keyword evidence="3" id="KW-1185">Reference proteome</keyword>
<dbReference type="EMBL" id="JAPWTK010000035">
    <property type="protein sequence ID" value="KAJ8955916.1"/>
    <property type="molecule type" value="Genomic_DNA"/>
</dbReference>
<protein>
    <recommendedName>
        <fullName evidence="1">DUF5641 domain-containing protein</fullName>
    </recommendedName>
</protein>
<reference evidence="2" key="1">
    <citation type="journal article" date="2023" name="Insect Mol. Biol.">
        <title>Genome sequencing provides insights into the evolution of gene families encoding plant cell wall-degrading enzymes in longhorned beetles.</title>
        <authorList>
            <person name="Shin N.R."/>
            <person name="Okamura Y."/>
            <person name="Kirsch R."/>
            <person name="Pauchet Y."/>
        </authorList>
    </citation>
    <scope>NUCLEOTIDE SEQUENCE</scope>
    <source>
        <strain evidence="2">AMC_N1</strain>
    </source>
</reference>
<dbReference type="AlphaFoldDB" id="A0AAV8YWG2"/>